<protein>
    <submittedName>
        <fullName evidence="2">Uncharacterized protein</fullName>
    </submittedName>
</protein>
<dbReference type="AlphaFoldDB" id="A0AAV7R837"/>
<feature type="compositionally biased region" description="Low complexity" evidence="1">
    <location>
        <begin position="62"/>
        <end position="78"/>
    </location>
</feature>
<evidence type="ECO:0000313" key="2">
    <source>
        <dbReference type="EMBL" id="KAJ1148042.1"/>
    </source>
</evidence>
<keyword evidence="3" id="KW-1185">Reference proteome</keyword>
<feature type="compositionally biased region" description="Basic and acidic residues" evidence="1">
    <location>
        <begin position="136"/>
        <end position="145"/>
    </location>
</feature>
<accession>A0AAV7R837</accession>
<evidence type="ECO:0000313" key="3">
    <source>
        <dbReference type="Proteomes" id="UP001066276"/>
    </source>
</evidence>
<dbReference type="Proteomes" id="UP001066276">
    <property type="component" value="Chromosome 5"/>
</dbReference>
<feature type="region of interest" description="Disordered" evidence="1">
    <location>
        <begin position="40"/>
        <end position="78"/>
    </location>
</feature>
<organism evidence="2 3">
    <name type="scientific">Pleurodeles waltl</name>
    <name type="common">Iberian ribbed newt</name>
    <dbReference type="NCBI Taxonomy" id="8319"/>
    <lineage>
        <taxon>Eukaryota</taxon>
        <taxon>Metazoa</taxon>
        <taxon>Chordata</taxon>
        <taxon>Craniata</taxon>
        <taxon>Vertebrata</taxon>
        <taxon>Euteleostomi</taxon>
        <taxon>Amphibia</taxon>
        <taxon>Batrachia</taxon>
        <taxon>Caudata</taxon>
        <taxon>Salamandroidea</taxon>
        <taxon>Salamandridae</taxon>
        <taxon>Pleurodelinae</taxon>
        <taxon>Pleurodeles</taxon>
    </lineage>
</organism>
<evidence type="ECO:0000256" key="1">
    <source>
        <dbReference type="SAM" id="MobiDB-lite"/>
    </source>
</evidence>
<name>A0AAV7R837_PLEWA</name>
<gene>
    <name evidence="2" type="ORF">NDU88_000883</name>
</gene>
<comment type="caution">
    <text evidence="2">The sequence shown here is derived from an EMBL/GenBank/DDBJ whole genome shotgun (WGS) entry which is preliminary data.</text>
</comment>
<sequence>MSSGPSLGVCKRCNQVAPANSLMPGKAAALRPGPRSLQWDQSVRCTGHQADRCSARRRRRASASGGPAAAAATRSAEANQLRMVRAPGAELVQAGRLSRRGLLPASCFSVWLAPAPHMQSSSEQHSKMAASRHSQPKLDSEIERS</sequence>
<dbReference type="EMBL" id="JANPWB010000009">
    <property type="protein sequence ID" value="KAJ1148042.1"/>
    <property type="molecule type" value="Genomic_DNA"/>
</dbReference>
<reference evidence="2" key="1">
    <citation type="journal article" date="2022" name="bioRxiv">
        <title>Sequencing and chromosome-scale assembly of the giantPleurodeles waltlgenome.</title>
        <authorList>
            <person name="Brown T."/>
            <person name="Elewa A."/>
            <person name="Iarovenko S."/>
            <person name="Subramanian E."/>
            <person name="Araus A.J."/>
            <person name="Petzold A."/>
            <person name="Susuki M."/>
            <person name="Suzuki K.-i.T."/>
            <person name="Hayashi T."/>
            <person name="Toyoda A."/>
            <person name="Oliveira C."/>
            <person name="Osipova E."/>
            <person name="Leigh N.D."/>
            <person name="Simon A."/>
            <person name="Yun M.H."/>
        </authorList>
    </citation>
    <scope>NUCLEOTIDE SEQUENCE</scope>
    <source>
        <strain evidence="2">20211129_DDA</strain>
        <tissue evidence="2">Liver</tissue>
    </source>
</reference>
<feature type="region of interest" description="Disordered" evidence="1">
    <location>
        <begin position="117"/>
        <end position="145"/>
    </location>
</feature>
<proteinExistence type="predicted"/>